<evidence type="ECO:0000313" key="1">
    <source>
        <dbReference type="EMBL" id="EDU61149.1"/>
    </source>
</evidence>
<dbReference type="AlphaFoldDB" id="A0AA86Z2K3"/>
<gene>
    <name evidence="2" type="ORF">PROSTU_00778</name>
    <name evidence="1" type="ORF">PROSTU_00896</name>
</gene>
<sequence>MTSTQLILLALTCINENREPSHAEQSRIYVFYKTEIDDKAISINEFILLLSNSSLYCQIEQPKRAPVIEFIESYLSSSADKSHARK</sequence>
<reference evidence="3" key="1">
    <citation type="submission" date="2008-04" db="EMBL/GenBank/DDBJ databases">
        <title>Draft genome sequence of Providencia stuartii (ATCC 25827).</title>
        <authorList>
            <person name="Sudarsanam P."/>
            <person name="Ley R."/>
            <person name="Guruge J."/>
            <person name="Turnbaugh P.J."/>
            <person name="Mahowald M."/>
            <person name="Liep D."/>
            <person name="Gordon J."/>
        </authorList>
    </citation>
    <scope>NUCLEOTIDE SEQUENCE [LARGE SCALE GENOMIC DNA]</scope>
    <source>
        <strain evidence="2 3">ATCC 25827</strain>
    </source>
</reference>
<evidence type="ECO:0000313" key="3">
    <source>
        <dbReference type="Proteomes" id="UP000004506"/>
    </source>
</evidence>
<reference evidence="3" key="2">
    <citation type="submission" date="2008-04" db="EMBL/GenBank/DDBJ databases">
        <title>Draft genome sequence of Providencia stuartii(ATCC 25827).</title>
        <authorList>
            <person name="Sudarsanam P."/>
            <person name="Ley R."/>
            <person name="Guruge J."/>
            <person name="Turnbaugh P.J."/>
            <person name="Mahowald M."/>
            <person name="Liep D."/>
            <person name="Gordon J."/>
        </authorList>
    </citation>
    <scope>NUCLEOTIDE SEQUENCE [LARGE SCALE GENOMIC DNA]</scope>
    <source>
        <strain evidence="3">ATCC 25827</strain>
    </source>
</reference>
<comment type="caution">
    <text evidence="1">The sequence shown here is derived from an EMBL/GenBank/DDBJ whole genome shotgun (WGS) entry which is preliminary data.</text>
</comment>
<organism evidence="1 3">
    <name type="scientific">Providencia stuartii ATCC 25827</name>
    <dbReference type="NCBI Taxonomy" id="471874"/>
    <lineage>
        <taxon>Bacteria</taxon>
        <taxon>Pseudomonadati</taxon>
        <taxon>Pseudomonadota</taxon>
        <taxon>Gammaproteobacteria</taxon>
        <taxon>Enterobacterales</taxon>
        <taxon>Morganellaceae</taxon>
        <taxon>Providencia</taxon>
    </lineage>
</organism>
<accession>A0AA86Z2K3</accession>
<proteinExistence type="predicted"/>
<evidence type="ECO:0000313" key="2">
    <source>
        <dbReference type="EMBL" id="EDU61217.1"/>
    </source>
</evidence>
<protein>
    <submittedName>
        <fullName evidence="1">Uncharacterized protein</fullName>
    </submittedName>
</protein>
<dbReference type="EMBL" id="ABJD02000082">
    <property type="protein sequence ID" value="EDU61149.1"/>
    <property type="molecule type" value="Genomic_DNA"/>
</dbReference>
<dbReference type="Proteomes" id="UP000004506">
    <property type="component" value="Unassembled WGS sequence"/>
</dbReference>
<reference evidence="1" key="5">
    <citation type="submission" date="2016-11" db="EMBL/GenBank/DDBJ databases">
        <title>Draft genome sequence of Providencia stuartii(ATCC 25827).</title>
        <authorList>
            <person name="Sudarsanam P."/>
            <person name="Ley R."/>
            <person name="Guruge J."/>
            <person name="Turnbaugh P.J."/>
            <person name="Mahowald M."/>
            <person name="Liep D."/>
            <person name="Gordon J."/>
        </authorList>
    </citation>
    <scope>NUCLEOTIDE SEQUENCE</scope>
    <source>
        <strain evidence="1">ATCC 25827</strain>
    </source>
</reference>
<name>A0AA86Z2K3_PROST</name>
<reference evidence="1" key="4">
    <citation type="submission" date="2016-11" db="EMBL/GenBank/DDBJ databases">
        <title>Draft genome sequence of Providencia stuartii (ATCC 25827).</title>
        <authorList>
            <person name="Sudarsanam P."/>
            <person name="Ley R."/>
            <person name="Guruge J."/>
            <person name="Turnbaugh P.J."/>
            <person name="Mahowald M."/>
            <person name="Liep D."/>
            <person name="Gordon J."/>
        </authorList>
    </citation>
    <scope>NUCLEOTIDE SEQUENCE</scope>
    <source>
        <strain evidence="1 3">ATCC 25827</strain>
    </source>
</reference>
<reference evidence="1 3" key="3">
    <citation type="submission" date="2008-05" db="EMBL/GenBank/DDBJ databases">
        <authorList>
            <person name="Fulton L."/>
            <person name="Clifton S."/>
            <person name="Fulton B."/>
            <person name="Xu J."/>
            <person name="Minx P."/>
            <person name="Pepin K.H."/>
            <person name="Johnson M."/>
            <person name="Thiruvilangam P."/>
            <person name="Bhonagiri V."/>
            <person name="Nash W.E."/>
            <person name="Mardis E.R."/>
            <person name="Wilson R.K."/>
        </authorList>
    </citation>
    <scope>NUCLEOTIDE SEQUENCE [LARGE SCALE GENOMIC DNA]</scope>
    <source>
        <strain evidence="1 3">ATCC 25827</strain>
    </source>
</reference>
<dbReference type="EMBL" id="ABJD02000078">
    <property type="protein sequence ID" value="EDU61217.1"/>
    <property type="molecule type" value="Genomic_DNA"/>
</dbReference>